<gene>
    <name evidence="1" type="ORF">GDO86_011647</name>
</gene>
<accession>A0A8T2JF43</accession>
<evidence type="ECO:0000313" key="1">
    <source>
        <dbReference type="EMBL" id="KAG8442912.1"/>
    </source>
</evidence>
<reference evidence="1" key="1">
    <citation type="thesis" date="2020" institute="ProQuest LLC" country="789 East Eisenhower Parkway, Ann Arbor, MI, USA">
        <title>Comparative Genomics and Chromosome Evolution.</title>
        <authorList>
            <person name="Mudd A.B."/>
        </authorList>
    </citation>
    <scope>NUCLEOTIDE SEQUENCE</scope>
    <source>
        <strain evidence="1">Female2</strain>
        <tissue evidence="1">Blood</tissue>
    </source>
</reference>
<dbReference type="EMBL" id="JAACNH010000005">
    <property type="protein sequence ID" value="KAG8442912.1"/>
    <property type="molecule type" value="Genomic_DNA"/>
</dbReference>
<proteinExistence type="predicted"/>
<name>A0A8T2JF43_9PIPI</name>
<organism evidence="1 2">
    <name type="scientific">Hymenochirus boettgeri</name>
    <name type="common">Congo dwarf clawed frog</name>
    <dbReference type="NCBI Taxonomy" id="247094"/>
    <lineage>
        <taxon>Eukaryota</taxon>
        <taxon>Metazoa</taxon>
        <taxon>Chordata</taxon>
        <taxon>Craniata</taxon>
        <taxon>Vertebrata</taxon>
        <taxon>Euteleostomi</taxon>
        <taxon>Amphibia</taxon>
        <taxon>Batrachia</taxon>
        <taxon>Anura</taxon>
        <taxon>Pipoidea</taxon>
        <taxon>Pipidae</taxon>
        <taxon>Pipinae</taxon>
        <taxon>Hymenochirus</taxon>
    </lineage>
</organism>
<dbReference type="AlphaFoldDB" id="A0A8T2JF43"/>
<keyword evidence="2" id="KW-1185">Reference proteome</keyword>
<comment type="caution">
    <text evidence="1">The sequence shown here is derived from an EMBL/GenBank/DDBJ whole genome shotgun (WGS) entry which is preliminary data.</text>
</comment>
<evidence type="ECO:0000313" key="2">
    <source>
        <dbReference type="Proteomes" id="UP000812440"/>
    </source>
</evidence>
<dbReference type="Proteomes" id="UP000812440">
    <property type="component" value="Chromosome 6"/>
</dbReference>
<protein>
    <submittedName>
        <fullName evidence="1">Uncharacterized protein</fullName>
    </submittedName>
</protein>
<sequence length="101" mass="12071">MDEGRSIFIQLLHFKHILPFYYVCKFCMFLYSSGLSKHTGLDKVWSCHMLFNQWQSQKANGNLISIDKCIVIVQIQLHIDKKCHIFSICLLYYKQNPMKYF</sequence>